<organism evidence="1">
    <name type="scientific">Flavobacterium columnare</name>
    <dbReference type="NCBI Taxonomy" id="996"/>
    <lineage>
        <taxon>Bacteria</taxon>
        <taxon>Pseudomonadati</taxon>
        <taxon>Bacteroidota</taxon>
        <taxon>Flavobacteriia</taxon>
        <taxon>Flavobacteriales</taxon>
        <taxon>Flavobacteriaceae</taxon>
        <taxon>Flavobacterium</taxon>
    </lineage>
</organism>
<proteinExistence type="predicted"/>
<dbReference type="RefSeq" id="WP_127821926.1">
    <property type="nucleotide sequence ID" value="NZ_RWGX02000016.1"/>
</dbReference>
<evidence type="ECO:0000313" key="1">
    <source>
        <dbReference type="EMBL" id="RVU87785.1"/>
    </source>
</evidence>
<reference evidence="1" key="1">
    <citation type="submission" date="2018-12" db="EMBL/GenBank/DDBJ databases">
        <title>Draft genome sequence of Flaovobacterium columnare BGFS27 isolated from channel catfish in Alabama.</title>
        <authorList>
            <person name="Cai W."/>
            <person name="Arias C."/>
        </authorList>
    </citation>
    <scope>NUCLEOTIDE SEQUENCE [LARGE SCALE GENOMIC DNA]</scope>
    <source>
        <strain evidence="1">BGFS27</strain>
    </source>
</reference>
<protein>
    <submittedName>
        <fullName evidence="1">Uncharacterized protein</fullName>
    </submittedName>
</protein>
<dbReference type="AlphaFoldDB" id="A0AA94F4M4"/>
<gene>
    <name evidence="1" type="ORF">EJB19_06045</name>
</gene>
<comment type="caution">
    <text evidence="1">The sequence shown here is derived from an EMBL/GenBank/DDBJ whole genome shotgun (WGS) entry which is preliminary data.</text>
</comment>
<name>A0AA94F4M4_9FLAO</name>
<accession>A0AA94F4M4</accession>
<dbReference type="EMBL" id="RWGX01000004">
    <property type="protein sequence ID" value="RVU87785.1"/>
    <property type="molecule type" value="Genomic_DNA"/>
</dbReference>
<sequence>MVRLLTFLAFIISSVIFGQEGKYEQTMGKALAIWKEGKTMEASAIFERIAFAEKKEWLPDYYIALIDCTEAFNPINKEKSTDLINKAQTALESAKNKSFKNDEINVLQALIYLVTLVQDPMNNSIKYSPLIMTEYQTALIINPNNPRAVFGKAEFELGGAKWTGVDTKPLCEEINRSLELFANFKPESPLHPKWGFERAKQVATTCK</sequence>